<proteinExistence type="predicted"/>
<evidence type="ECO:0000313" key="3">
    <source>
        <dbReference type="Proteomes" id="UP000078389"/>
    </source>
</evidence>
<dbReference type="InterPro" id="IPR036866">
    <property type="entry name" value="RibonucZ/Hydroxyglut_hydro"/>
</dbReference>
<feature type="domain" description="Metallo-beta-lactamase" evidence="1">
    <location>
        <begin position="30"/>
        <end position="235"/>
    </location>
</feature>
<sequence>MSLSIQRRLAEAGMRRIILPMRSDNPALQHVNAWLGNERVLFDTGKDDPETRRVWDKLDWAQGLTAIYCTHAHADHMGLAHHFEKAYQVSIHISGAEMKRAQAAFARTPSDAALLREGFLLKMGADRPGASPSRPLGGRAAIPPAFYGALREDARIGVGDREWLVRLGGGHSVAPALFFDEKNGLLITGDQILPEMTPYVGVAMDAPDADPLGRMLNFLKSWTGVDASIIALPGHGAPFSNVGDRVAGHLASYERRLNRAWMAAHAPITGAGLLSALFRVGPGQQVLDIHYTMAAALLNHLVETGRMRRWKDDDGALQYQRL</sequence>
<dbReference type="Gene3D" id="3.60.15.10">
    <property type="entry name" value="Ribonuclease Z/Hydroxyacylglutathione hydrolase-like"/>
    <property type="match status" value="1"/>
</dbReference>
<protein>
    <recommendedName>
        <fullName evidence="1">Metallo-beta-lactamase domain-containing protein</fullName>
    </recommendedName>
</protein>
<reference evidence="2 3" key="1">
    <citation type="submission" date="2016-03" db="EMBL/GenBank/DDBJ databases">
        <title>Genome sequencing of Devosia sp. S37.</title>
        <authorList>
            <person name="Mohd Nor M."/>
        </authorList>
    </citation>
    <scope>NUCLEOTIDE SEQUENCE [LARGE SCALE GENOMIC DNA]</scope>
    <source>
        <strain evidence="2 3">S37</strain>
    </source>
</reference>
<name>A0A178I4H5_9HYPH</name>
<evidence type="ECO:0000259" key="1">
    <source>
        <dbReference type="SMART" id="SM00849"/>
    </source>
</evidence>
<keyword evidence="3" id="KW-1185">Reference proteome</keyword>
<dbReference type="EMBL" id="LVVY01000065">
    <property type="protein sequence ID" value="OAM79058.1"/>
    <property type="molecule type" value="Genomic_DNA"/>
</dbReference>
<dbReference type="InterPro" id="IPR001279">
    <property type="entry name" value="Metallo-B-lactamas"/>
</dbReference>
<dbReference type="STRING" id="1770058.A3840_04375"/>
<dbReference type="RefSeq" id="WP_067452454.1">
    <property type="nucleotide sequence ID" value="NZ_LVVY01000065.1"/>
</dbReference>
<dbReference type="InterPro" id="IPR050855">
    <property type="entry name" value="NDM-1-like"/>
</dbReference>
<dbReference type="PANTHER" id="PTHR42951">
    <property type="entry name" value="METALLO-BETA-LACTAMASE DOMAIN-CONTAINING"/>
    <property type="match status" value="1"/>
</dbReference>
<gene>
    <name evidence="2" type="ORF">A3840_04375</name>
</gene>
<dbReference type="Pfam" id="PF00753">
    <property type="entry name" value="Lactamase_B"/>
    <property type="match status" value="1"/>
</dbReference>
<comment type="caution">
    <text evidence="2">The sequence shown here is derived from an EMBL/GenBank/DDBJ whole genome shotgun (WGS) entry which is preliminary data.</text>
</comment>
<dbReference type="SMART" id="SM00849">
    <property type="entry name" value="Lactamase_B"/>
    <property type="match status" value="1"/>
</dbReference>
<dbReference type="SUPFAM" id="SSF56281">
    <property type="entry name" value="Metallo-hydrolase/oxidoreductase"/>
    <property type="match status" value="1"/>
</dbReference>
<dbReference type="AlphaFoldDB" id="A0A178I4H5"/>
<evidence type="ECO:0000313" key="2">
    <source>
        <dbReference type="EMBL" id="OAM79058.1"/>
    </source>
</evidence>
<accession>A0A178I4H5</accession>
<organism evidence="2 3">
    <name type="scientific">Devosia elaeis</name>
    <dbReference type="NCBI Taxonomy" id="1770058"/>
    <lineage>
        <taxon>Bacteria</taxon>
        <taxon>Pseudomonadati</taxon>
        <taxon>Pseudomonadota</taxon>
        <taxon>Alphaproteobacteria</taxon>
        <taxon>Hyphomicrobiales</taxon>
        <taxon>Devosiaceae</taxon>
        <taxon>Devosia</taxon>
    </lineage>
</organism>
<dbReference type="Proteomes" id="UP000078389">
    <property type="component" value="Unassembled WGS sequence"/>
</dbReference>